<dbReference type="Proteomes" id="UP001456344">
    <property type="component" value="Chromosome"/>
</dbReference>
<dbReference type="EMBL" id="CP150484">
    <property type="protein sequence ID" value="WYW18809.1"/>
    <property type="molecule type" value="Genomic_DNA"/>
</dbReference>
<name>A0ACD5BHP4_9PSEU</name>
<gene>
    <name evidence="1" type="ORF">LCL61_25020</name>
</gene>
<sequence length="1246" mass="135364">MLSHSQEQLWFLHRMEPSAAYTVPIAYDVIGALDVEVLREALGTLVERHEILRTEYVDVDGIPTARVRPPTPLACPLVELTSGEPELREALRAECFRPLDLGGPHRLRVTLYRLSAGHHVLLLMFHHIVADGWSVQLMVEEIGRHYRAGGKDTSAIEPPQFADHVRTERASGSEEAIGEHLAYWQKRLAGLEDVELPADRPRPITAGAHHGELLRRELRPGLMADVEDLAVREQVSPFMVILAAFAWTLSRTTGSTDIPIGVPTSSRASAESFDTVGLFVNMLAVRNRIDETLPFAEFLRQTRDALLADLGHREVPFSQVVEVVGPPRHRGANPLFQTALGFERGTPDQILAPGVVLRPRDSREIATGQVKFDLDIQVSAAGDGSLLYVEYSSDLFDRWRIEQLLDHFEHVVTMAVAKPRSPLREITLTDPATRKELIKSLTGPERPVPTVDLHDSFAHWVHVAPSRIAAECPDGTFTYAELDIRANTVAEKLRHAGVEPGDRVAVKADRGVALLAAVLGVLKTGAAYLPVDPEAPRQRVDKQFADSGVRVMVDGTEVRAVGAGDIRSPSGEDRRRPAYVLYTSGSTGRPKGVLVSHEAAADFVRQYGDCFDIGEGTRVLQFSNLTFDVSVLEIFTALCRGGTVCMPSLEVIRAPDDLSDYLQNARIDVAVLPPTFVDLVPLRPDLPLRLLDIGGEAFPAELAARWAAPGREVVVSYGPTEATVIMAWHRCGPDEVDPLPFGRPRANSHAYVVDAFGDLAPVGVPGELWIGGVSVAEGYENAPEATREAFVPDPFVPGRGTVYRTGDRCVLGRDGELTFRGRLDSQVKIRGFRVELGEVETVLAGHPDVQQVVVHLVGSGADARVAAWVVPAPGGSCDPARLRQWLGESLPHYMVPSSVDVIDAIPLTPHGKVDRSALPSPGASAGSPMAQPRTTAERHVAEAFAATLGIEQVGIHDGFFELGGTSLRIVRLLAELRRRLGISLPVGDVYAASTVAALADRVAVAPQQALPAQISALTSSARLDREAAPVFLIHPSSGSALCYAPLAQKAGSRFQCWGIGAEERPGGPLPTSVTSMADQYADLIIRFCADRPVYIAGWSFGGIIAQAVAHRLRQRQQNEIAGLVLVDAVLPDGSLPDEKRLASDFRAEIALTLDNRDVSESPELRHRRRLYSAIVRAVHRHRPAPVDVRTLLVSASETVAPTRKWTEFLTGAVIEETLSSDHFGLVTGPAVGRLTALMTDFVTESR</sequence>
<evidence type="ECO:0000313" key="2">
    <source>
        <dbReference type="Proteomes" id="UP001456344"/>
    </source>
</evidence>
<protein>
    <submittedName>
        <fullName evidence="1">Amino acid adenylation domain-containing protein</fullName>
    </submittedName>
</protein>
<organism evidence="1 2">
    <name type="scientific">Amycolatopsis coloradensis</name>
    <dbReference type="NCBI Taxonomy" id="76021"/>
    <lineage>
        <taxon>Bacteria</taxon>
        <taxon>Bacillati</taxon>
        <taxon>Actinomycetota</taxon>
        <taxon>Actinomycetes</taxon>
        <taxon>Pseudonocardiales</taxon>
        <taxon>Pseudonocardiaceae</taxon>
        <taxon>Amycolatopsis</taxon>
    </lineage>
</organism>
<keyword evidence="2" id="KW-1185">Reference proteome</keyword>
<accession>A0ACD5BHP4</accession>
<proteinExistence type="predicted"/>
<reference evidence="1" key="1">
    <citation type="submission" date="2023-10" db="EMBL/GenBank/DDBJ databases">
        <title>Whole genome sequencing of actinobacterial strain Amycolatopsis sp. (BCA-696) identifies the underlying plant growth-promoting genes.</title>
        <authorList>
            <person name="Gandham P."/>
            <person name="Vadla N."/>
            <person name="Saji A."/>
            <person name="Srinivas V."/>
            <person name="Ruperao P."/>
            <person name="Selvanayagam S."/>
            <person name="Saxena R.K."/>
            <person name="Rathore A."/>
            <person name="Gopalakrishnan S."/>
            <person name="Thakur V."/>
        </authorList>
    </citation>
    <scope>NUCLEOTIDE SEQUENCE</scope>
    <source>
        <strain evidence="1">BCA-696</strain>
    </source>
</reference>
<evidence type="ECO:0000313" key="1">
    <source>
        <dbReference type="EMBL" id="WYW18809.1"/>
    </source>
</evidence>